<feature type="compositionally biased region" description="Pro residues" evidence="1">
    <location>
        <begin position="195"/>
        <end position="211"/>
    </location>
</feature>
<evidence type="ECO:0000313" key="3">
    <source>
        <dbReference type="Proteomes" id="UP000440578"/>
    </source>
</evidence>
<proteinExistence type="predicted"/>
<feature type="region of interest" description="Disordered" evidence="1">
    <location>
        <begin position="188"/>
        <end position="211"/>
    </location>
</feature>
<feature type="compositionally biased region" description="Polar residues" evidence="1">
    <location>
        <begin position="159"/>
        <end position="171"/>
    </location>
</feature>
<organism evidence="2 3">
    <name type="scientific">Amphibalanus amphitrite</name>
    <name type="common">Striped barnacle</name>
    <name type="synonym">Balanus amphitrite</name>
    <dbReference type="NCBI Taxonomy" id="1232801"/>
    <lineage>
        <taxon>Eukaryota</taxon>
        <taxon>Metazoa</taxon>
        <taxon>Ecdysozoa</taxon>
        <taxon>Arthropoda</taxon>
        <taxon>Crustacea</taxon>
        <taxon>Multicrustacea</taxon>
        <taxon>Cirripedia</taxon>
        <taxon>Thoracica</taxon>
        <taxon>Thoracicalcarea</taxon>
        <taxon>Balanomorpha</taxon>
        <taxon>Balanoidea</taxon>
        <taxon>Balanidae</taxon>
        <taxon>Amphibalaninae</taxon>
        <taxon>Amphibalanus</taxon>
    </lineage>
</organism>
<evidence type="ECO:0000256" key="1">
    <source>
        <dbReference type="SAM" id="MobiDB-lite"/>
    </source>
</evidence>
<dbReference type="EMBL" id="VIIS01000342">
    <property type="protein sequence ID" value="KAF0310143.1"/>
    <property type="molecule type" value="Genomic_DNA"/>
</dbReference>
<evidence type="ECO:0000313" key="2">
    <source>
        <dbReference type="EMBL" id="KAF0310143.1"/>
    </source>
</evidence>
<name>A0A6A4WVW0_AMPAM</name>
<gene>
    <name evidence="2" type="ORF">FJT64_018799</name>
</gene>
<reference evidence="2 3" key="1">
    <citation type="submission" date="2019-07" db="EMBL/GenBank/DDBJ databases">
        <title>Draft genome assembly of a fouling barnacle, Amphibalanus amphitrite (Darwin, 1854): The first reference genome for Thecostraca.</title>
        <authorList>
            <person name="Kim W."/>
        </authorList>
    </citation>
    <scope>NUCLEOTIDE SEQUENCE [LARGE SCALE GENOMIC DNA]</scope>
    <source>
        <strain evidence="2">SNU_AA5</strain>
        <tissue evidence="2">Soma without cirri and trophi</tissue>
    </source>
</reference>
<dbReference type="Proteomes" id="UP000440578">
    <property type="component" value="Unassembled WGS sequence"/>
</dbReference>
<protein>
    <submittedName>
        <fullName evidence="2">Uncharacterized protein</fullName>
    </submittedName>
</protein>
<keyword evidence="3" id="KW-1185">Reference proteome</keyword>
<dbReference type="AlphaFoldDB" id="A0A6A4WVW0"/>
<comment type="caution">
    <text evidence="2">The sequence shown here is derived from an EMBL/GenBank/DDBJ whole genome shotgun (WGS) entry which is preliminary data.</text>
</comment>
<sequence>MSELMKKLRRWGSRQELDEPIYICPQPNDVTMGDVSGYLSLEEPPEELSKEQEELHKELEELPQAYCFIPPDILQHLNRHAAIRCRPNTPPSPRIYGYRASVEAPVTRLELRTNINQPLKPPVNNRWPSRFNCATLVEEDRTETGLGAPQQAQPEDHSTTTNEDIEINSTAADIGDDYDIDDVIVSDSEGTTVQPPTPVAIVPPFPERTGQ</sequence>
<accession>A0A6A4WVW0</accession>
<feature type="region of interest" description="Disordered" evidence="1">
    <location>
        <begin position="143"/>
        <end position="174"/>
    </location>
</feature>